<proteinExistence type="inferred from homology"/>
<dbReference type="Pfam" id="PF01370">
    <property type="entry name" value="Epimerase"/>
    <property type="match status" value="2"/>
</dbReference>
<organism evidence="4 5">
    <name type="scientific">Devosia oryzisoli</name>
    <dbReference type="NCBI Taxonomy" id="2774138"/>
    <lineage>
        <taxon>Bacteria</taxon>
        <taxon>Pseudomonadati</taxon>
        <taxon>Pseudomonadota</taxon>
        <taxon>Alphaproteobacteria</taxon>
        <taxon>Hyphomicrobiales</taxon>
        <taxon>Devosiaceae</taxon>
        <taxon>Devosia</taxon>
    </lineage>
</organism>
<evidence type="ECO:0000313" key="4">
    <source>
        <dbReference type="EMBL" id="MBD8066114.1"/>
    </source>
</evidence>
<evidence type="ECO:0000313" key="5">
    <source>
        <dbReference type="Proteomes" id="UP000654108"/>
    </source>
</evidence>
<dbReference type="EMBL" id="JACYFU010000003">
    <property type="protein sequence ID" value="MBD8066114.1"/>
    <property type="molecule type" value="Genomic_DNA"/>
</dbReference>
<comment type="pathway">
    <text evidence="1">Bacterial outer membrane biogenesis; LPS O-antigen biosynthesis.</text>
</comment>
<dbReference type="Gene3D" id="3.40.50.720">
    <property type="entry name" value="NAD(P)-binding Rossmann-like Domain"/>
    <property type="match status" value="1"/>
</dbReference>
<protein>
    <submittedName>
        <fullName evidence="4">NAD-dependent epimerase/dehydratase family protein</fullName>
    </submittedName>
</protein>
<dbReference type="SUPFAM" id="SSF51735">
    <property type="entry name" value="NAD(P)-binding Rossmann-fold domains"/>
    <property type="match status" value="1"/>
</dbReference>
<gene>
    <name evidence="4" type="ORF">IC608_11590</name>
</gene>
<dbReference type="Proteomes" id="UP000654108">
    <property type="component" value="Unassembled WGS sequence"/>
</dbReference>
<evidence type="ECO:0000259" key="3">
    <source>
        <dbReference type="Pfam" id="PF01370"/>
    </source>
</evidence>
<feature type="domain" description="NAD-dependent epimerase/dehydratase" evidence="3">
    <location>
        <begin position="164"/>
        <end position="276"/>
    </location>
</feature>
<dbReference type="InterPro" id="IPR001509">
    <property type="entry name" value="Epimerase_deHydtase"/>
</dbReference>
<comment type="similarity">
    <text evidence="2">Belongs to the NAD(P)-dependent epimerase/dehydratase family.</text>
</comment>
<sequence>MSKVLITGGCGFIGRHVTQELLSQGYSVRILDALIEQVHGDTAPAIPDGVDFIRGEMCDAAAVREALDGVEQVIHLAAEVGVGQSQYEIARYVGANDLGTAVLLENMIGREIKKVVVASSMSVYGEGAYDTAGGERVLNARRRAADIRSGGWNPRTADGKSLHPVPTDEQKPVDLASIYALTKYAQERQALIFGEAYNVPAVALRLFNVFGAGQALSNPYTGVLANFASRLASGNAPTVFEDGEQRRDFIHVRDVARAFRLALEKADAAGQVINVGSGRSYSISEVVRMLAQAMGRPQIAPEILGKARSGDIRNCFADISKARDLLGFEPREPLEDSLGELADWVSGEVIIDRGAEMRQGLEQRGLVS</sequence>
<evidence type="ECO:0000256" key="1">
    <source>
        <dbReference type="ARBA" id="ARBA00005125"/>
    </source>
</evidence>
<dbReference type="AlphaFoldDB" id="A0A927FWU6"/>
<name>A0A927FWU6_9HYPH</name>
<dbReference type="RefSeq" id="WP_191775547.1">
    <property type="nucleotide sequence ID" value="NZ_JACYFU010000003.1"/>
</dbReference>
<comment type="caution">
    <text evidence="4">The sequence shown here is derived from an EMBL/GenBank/DDBJ whole genome shotgun (WGS) entry which is preliminary data.</text>
</comment>
<dbReference type="PANTHER" id="PTHR43000">
    <property type="entry name" value="DTDP-D-GLUCOSE 4,6-DEHYDRATASE-RELATED"/>
    <property type="match status" value="1"/>
</dbReference>
<keyword evidence="5" id="KW-1185">Reference proteome</keyword>
<accession>A0A927FWU6</accession>
<dbReference type="InterPro" id="IPR036291">
    <property type="entry name" value="NAD(P)-bd_dom_sf"/>
</dbReference>
<feature type="domain" description="NAD-dependent epimerase/dehydratase" evidence="3">
    <location>
        <begin position="4"/>
        <end position="129"/>
    </location>
</feature>
<evidence type="ECO:0000256" key="2">
    <source>
        <dbReference type="ARBA" id="ARBA00007637"/>
    </source>
</evidence>
<reference evidence="4" key="1">
    <citation type="submission" date="2020-09" db="EMBL/GenBank/DDBJ databases">
        <title>Genome seq and assembly of Devosia sp.</title>
        <authorList>
            <person name="Chhetri G."/>
        </authorList>
    </citation>
    <scope>NUCLEOTIDE SEQUENCE</scope>
    <source>
        <strain evidence="4">PTR5</strain>
    </source>
</reference>